<feature type="compositionally biased region" description="Low complexity" evidence="1">
    <location>
        <begin position="1"/>
        <end position="10"/>
    </location>
</feature>
<gene>
    <name evidence="2" type="ORF">F2P81_004441</name>
</gene>
<sequence>MTQQSVSSTPPRSPSDDRYMELKENTTRRRRRRRGKWRDEVLLLLESCRHIFSSMMSAPQQSAVILDRSQVEQRYMELKENTTRRRRRRRGKWRDEVLLLLESCRHIFSSMMSAPQQSAVILDRSQVEQRRLTRTMSDRMVTAATGVINNKDILNVSYEPFQGEHRAYLVSLLLTNVWRPRCAWSKTGVETVEDRAIEGGRRPRSTHVRAQVGRMRSVVRPAEALGACTRLQSCLAGYEAAVSRAVATAESKEAGW</sequence>
<evidence type="ECO:0000313" key="3">
    <source>
        <dbReference type="Proteomes" id="UP000438429"/>
    </source>
</evidence>
<dbReference type="AlphaFoldDB" id="A0A6A4TIR6"/>
<organism evidence="2 3">
    <name type="scientific">Scophthalmus maximus</name>
    <name type="common">Turbot</name>
    <name type="synonym">Psetta maxima</name>
    <dbReference type="NCBI Taxonomy" id="52904"/>
    <lineage>
        <taxon>Eukaryota</taxon>
        <taxon>Metazoa</taxon>
        <taxon>Chordata</taxon>
        <taxon>Craniata</taxon>
        <taxon>Vertebrata</taxon>
        <taxon>Euteleostomi</taxon>
        <taxon>Actinopterygii</taxon>
        <taxon>Neopterygii</taxon>
        <taxon>Teleostei</taxon>
        <taxon>Neoteleostei</taxon>
        <taxon>Acanthomorphata</taxon>
        <taxon>Carangaria</taxon>
        <taxon>Pleuronectiformes</taxon>
        <taxon>Pleuronectoidei</taxon>
        <taxon>Scophthalmidae</taxon>
        <taxon>Scophthalmus</taxon>
    </lineage>
</organism>
<feature type="region of interest" description="Disordered" evidence="1">
    <location>
        <begin position="1"/>
        <end position="31"/>
    </location>
</feature>
<proteinExistence type="predicted"/>
<comment type="caution">
    <text evidence="2">The sequence shown here is derived from an EMBL/GenBank/DDBJ whole genome shotgun (WGS) entry which is preliminary data.</text>
</comment>
<dbReference type="Proteomes" id="UP000438429">
    <property type="component" value="Unassembled WGS sequence"/>
</dbReference>
<accession>A0A6A4TIR6</accession>
<feature type="compositionally biased region" description="Basic and acidic residues" evidence="1">
    <location>
        <begin position="14"/>
        <end position="27"/>
    </location>
</feature>
<evidence type="ECO:0000256" key="1">
    <source>
        <dbReference type="SAM" id="MobiDB-lite"/>
    </source>
</evidence>
<protein>
    <submittedName>
        <fullName evidence="2">Uncharacterized protein</fullName>
    </submittedName>
</protein>
<reference evidence="2 3" key="1">
    <citation type="submission" date="2019-06" db="EMBL/GenBank/DDBJ databases">
        <title>Draft genomes of female and male turbot (Scophthalmus maximus).</title>
        <authorList>
            <person name="Xu H."/>
            <person name="Xu X.-W."/>
            <person name="Shao C."/>
            <person name="Chen S."/>
        </authorList>
    </citation>
    <scope>NUCLEOTIDE SEQUENCE [LARGE SCALE GENOMIC DNA]</scope>
    <source>
        <strain evidence="2">Ysfricsl-2016a</strain>
        <tissue evidence="2">Blood</tissue>
    </source>
</reference>
<name>A0A6A4TIR6_SCOMX</name>
<dbReference type="EMBL" id="VEVO01000004">
    <property type="protein sequence ID" value="KAF0043104.1"/>
    <property type="molecule type" value="Genomic_DNA"/>
</dbReference>
<evidence type="ECO:0000313" key="2">
    <source>
        <dbReference type="EMBL" id="KAF0043104.1"/>
    </source>
</evidence>